<dbReference type="AlphaFoldDB" id="A0AA88IEK0"/>
<proteinExistence type="predicted"/>
<dbReference type="EMBL" id="JAVRJZ010000003">
    <property type="protein sequence ID" value="KAK2725241.1"/>
    <property type="molecule type" value="Genomic_DNA"/>
</dbReference>
<keyword evidence="2" id="KW-1185">Reference proteome</keyword>
<evidence type="ECO:0000313" key="2">
    <source>
        <dbReference type="Proteomes" id="UP001187531"/>
    </source>
</evidence>
<evidence type="ECO:0000313" key="1">
    <source>
        <dbReference type="EMBL" id="KAK2725241.1"/>
    </source>
</evidence>
<dbReference type="Proteomes" id="UP001187531">
    <property type="component" value="Unassembled WGS sequence"/>
</dbReference>
<gene>
    <name evidence="1" type="ORF">QYM36_001626</name>
</gene>
<organism evidence="1 2">
    <name type="scientific">Artemia franciscana</name>
    <name type="common">Brine shrimp</name>
    <name type="synonym">Artemia sanfranciscana</name>
    <dbReference type="NCBI Taxonomy" id="6661"/>
    <lineage>
        <taxon>Eukaryota</taxon>
        <taxon>Metazoa</taxon>
        <taxon>Ecdysozoa</taxon>
        <taxon>Arthropoda</taxon>
        <taxon>Crustacea</taxon>
        <taxon>Branchiopoda</taxon>
        <taxon>Anostraca</taxon>
        <taxon>Artemiidae</taxon>
        <taxon>Artemia</taxon>
    </lineage>
</organism>
<sequence>MASTLQLFETISKPYNTRASNKLLNLEFEYDFNIDAACEVEVRRHGCEFSDLEDSDDEWKMPEEVPEHLLYLTSLKDRRSSQIILKKEEKLM</sequence>
<accession>A0AA88IEK0</accession>
<reference evidence="1" key="1">
    <citation type="submission" date="2023-07" db="EMBL/GenBank/DDBJ databases">
        <title>Chromosome-level genome assembly of Artemia franciscana.</title>
        <authorList>
            <person name="Jo E."/>
        </authorList>
    </citation>
    <scope>NUCLEOTIDE SEQUENCE</scope>
    <source>
        <tissue evidence="1">Whole body</tissue>
    </source>
</reference>
<name>A0AA88IEK0_ARTSF</name>
<comment type="caution">
    <text evidence="1">The sequence shown here is derived from an EMBL/GenBank/DDBJ whole genome shotgun (WGS) entry which is preliminary data.</text>
</comment>
<protein>
    <submittedName>
        <fullName evidence="1">Uncharacterized protein</fullName>
    </submittedName>
</protein>